<feature type="region of interest" description="Disordered" evidence="12">
    <location>
        <begin position="74"/>
        <end position="97"/>
    </location>
</feature>
<dbReference type="InterPro" id="IPR006370">
    <property type="entry name" value="HB_polyprenyltransferase-like"/>
</dbReference>
<dbReference type="EMBL" id="KN294015">
    <property type="protein sequence ID" value="EEH37071.2"/>
    <property type="molecule type" value="Genomic_DNA"/>
</dbReference>
<comment type="similarity">
    <text evidence="4 11">Belongs to the UbiA prenyltransferase family.</text>
</comment>
<comment type="pathway">
    <text evidence="11">Cofactor biosynthesis; ubiquinone biosynthesis.</text>
</comment>
<comment type="cofactor">
    <cofactor evidence="1 11">
        <name>Mg(2+)</name>
        <dbReference type="ChEBI" id="CHEBI:18420"/>
    </cofactor>
</comment>
<accession>C1H9P8</accession>
<evidence type="ECO:0000256" key="2">
    <source>
        <dbReference type="ARBA" id="ARBA00004292"/>
    </source>
</evidence>
<dbReference type="GO" id="GO:0008412">
    <property type="term" value="F:4-hydroxybenzoate polyprenyltransferase activity"/>
    <property type="evidence" value="ECO:0007669"/>
    <property type="project" value="UniProtKB-EC"/>
</dbReference>
<dbReference type="PANTHER" id="PTHR11048">
    <property type="entry name" value="PRENYLTRANSFERASES"/>
    <property type="match status" value="1"/>
</dbReference>
<keyword evidence="6 11" id="KW-0812">Transmembrane</keyword>
<evidence type="ECO:0000313" key="14">
    <source>
        <dbReference type="Proteomes" id="UP000002059"/>
    </source>
</evidence>
<dbReference type="EC" id="2.5.1.39" evidence="11"/>
<dbReference type="FunFam" id="1.10.357.140:FF:000003">
    <property type="entry name" value="4-hydroxybenzoate polyprenyltransferase, mitochondrial"/>
    <property type="match status" value="1"/>
</dbReference>
<comment type="function">
    <text evidence="10 11">Catalyzes the prenylation of para-hydroxybenzoate (PHB) with an all-trans polyprenyl group. Mediates the second step in the final reaction sequence of coenzyme Q (CoQ) biosynthesis, which is the condensation of the polyisoprenoid side chain with PHB, generating the first membrane-bound Q intermediate.</text>
</comment>
<name>C1H9P8_PARBA</name>
<evidence type="ECO:0000256" key="12">
    <source>
        <dbReference type="SAM" id="MobiDB-lite"/>
    </source>
</evidence>
<evidence type="ECO:0000256" key="1">
    <source>
        <dbReference type="ARBA" id="ARBA00001946"/>
    </source>
</evidence>
<comment type="pathway">
    <text evidence="3">Secondary metabolite biosynthesis; terpenoid biosynthesis.</text>
</comment>
<dbReference type="FunFam" id="1.20.120.1780:FF:000001">
    <property type="entry name" value="4-hydroxybenzoate octaprenyltransferase"/>
    <property type="match status" value="1"/>
</dbReference>
<dbReference type="InterPro" id="IPR044878">
    <property type="entry name" value="UbiA_sf"/>
</dbReference>
<keyword evidence="14" id="KW-1185">Reference proteome</keyword>
<comment type="catalytic activity">
    <reaction evidence="9 11">
        <text>an all-trans-polyprenyl diphosphate + 4-hydroxybenzoate = a 4-hydroxy-3-(all-trans-polyprenyl)benzoate + diphosphate</text>
        <dbReference type="Rhea" id="RHEA:44504"/>
        <dbReference type="Rhea" id="RHEA-COMP:9514"/>
        <dbReference type="Rhea" id="RHEA-COMP:9564"/>
        <dbReference type="ChEBI" id="CHEBI:17879"/>
        <dbReference type="ChEBI" id="CHEBI:33019"/>
        <dbReference type="ChEBI" id="CHEBI:58914"/>
        <dbReference type="ChEBI" id="CHEBI:78396"/>
        <dbReference type="EC" id="2.5.1.39"/>
    </reaction>
</comment>
<evidence type="ECO:0000256" key="3">
    <source>
        <dbReference type="ARBA" id="ARBA00004721"/>
    </source>
</evidence>
<keyword evidence="7 11" id="KW-1133">Transmembrane helix</keyword>
<comment type="subcellular location">
    <subcellularLocation>
        <location evidence="2 11">Mitochondrion inner membrane</location>
        <topology evidence="2 11">Multi-pass membrane protein</topology>
        <orientation evidence="2 11">Matrix side</orientation>
    </subcellularLocation>
</comment>
<evidence type="ECO:0000256" key="7">
    <source>
        <dbReference type="ARBA" id="ARBA00022989"/>
    </source>
</evidence>
<reference evidence="13 14" key="1">
    <citation type="journal article" date="2011" name="PLoS Genet.">
        <title>Comparative genomic analysis of human fungal pathogens causing paracoccidioidomycosis.</title>
        <authorList>
            <person name="Desjardins C.A."/>
            <person name="Champion M.D."/>
            <person name="Holder J.W."/>
            <person name="Muszewska A."/>
            <person name="Goldberg J."/>
            <person name="Bailao A.M."/>
            <person name="Brigido M.M."/>
            <person name="Ferreira M.E."/>
            <person name="Garcia A.M."/>
            <person name="Grynberg M."/>
            <person name="Gujja S."/>
            <person name="Heiman D.I."/>
            <person name="Henn M.R."/>
            <person name="Kodira C.D."/>
            <person name="Leon-Narvaez H."/>
            <person name="Longo L.V."/>
            <person name="Ma L.J."/>
            <person name="Malavazi I."/>
            <person name="Matsuo A.L."/>
            <person name="Morais F.V."/>
            <person name="Pereira M."/>
            <person name="Rodriguez-Brito S."/>
            <person name="Sakthikumar S."/>
            <person name="Salem-Izacc S.M."/>
            <person name="Sykes S.M."/>
            <person name="Teixeira M.M."/>
            <person name="Vallejo M.C."/>
            <person name="Walter M.E."/>
            <person name="Yandava C."/>
            <person name="Young S."/>
            <person name="Zeng Q."/>
            <person name="Zucker J."/>
            <person name="Felipe M.S."/>
            <person name="Goldman G.H."/>
            <person name="Haas B.J."/>
            <person name="McEwen J.G."/>
            <person name="Nino-Vega G."/>
            <person name="Puccia R."/>
            <person name="San-Blas G."/>
            <person name="Soares C.M."/>
            <person name="Birren B.W."/>
            <person name="Cuomo C.A."/>
        </authorList>
    </citation>
    <scope>NUCLEOTIDE SEQUENCE [LARGE SCALE GENOMIC DNA]</scope>
    <source>
        <strain evidence="14">ATCC MYA-826 / Pb01</strain>
    </source>
</reference>
<dbReference type="GeneID" id="9093800"/>
<feature type="transmembrane region" description="Helical" evidence="11">
    <location>
        <begin position="361"/>
        <end position="379"/>
    </location>
</feature>
<keyword evidence="11" id="KW-0496">Mitochondrion</keyword>
<feature type="transmembrane region" description="Helical" evidence="11">
    <location>
        <begin position="165"/>
        <end position="187"/>
    </location>
</feature>
<dbReference type="NCBIfam" id="TIGR01474">
    <property type="entry name" value="ubiA_proteo"/>
    <property type="match status" value="1"/>
</dbReference>
<evidence type="ECO:0000256" key="5">
    <source>
        <dbReference type="ARBA" id="ARBA00022679"/>
    </source>
</evidence>
<evidence type="ECO:0000313" key="13">
    <source>
        <dbReference type="EMBL" id="EEH37071.2"/>
    </source>
</evidence>
<feature type="transmembrane region" description="Helical" evidence="11">
    <location>
        <begin position="261"/>
        <end position="280"/>
    </location>
</feature>
<dbReference type="AlphaFoldDB" id="C1H9P8"/>
<dbReference type="UniPathway" id="UPA00232"/>
<feature type="transmembrane region" description="Helical" evidence="11">
    <location>
        <begin position="136"/>
        <end position="153"/>
    </location>
</feature>
<dbReference type="RefSeq" id="XP_002790630.2">
    <property type="nucleotide sequence ID" value="XM_002790584.2"/>
</dbReference>
<sequence length="436" mass="47202">MRILPGRQFPIYPSSLPEFVPVFKTKSRLRCGPCHAFQPHKLQSCSSHSTGQTNQKITIDLQITKGKKTRLLTTRHISSSPRTLPSPSSLPLKPSPSSQLPNAIYTPPTTGFIALLPKSWMPYAELIRLDKPAGTYYLFFPCAFSTLLAAPLASPMATPLEVASVYGMFFVGALVMRGAGCAINDLWDRNLDPLVERTRLRPIARRAISPQNALVFTGTQLLVGLGVLLQFPSQCLSYGIPSLLLVGTYPLAKRVTNYPQFVLGLTFSWGAMMGFPALNVDVLADINTMLAASALYSSCVSWTILYDMIYAHMDVKDDAAAGIKSIALKHKHNTKAVLSALAVAQVGFLAVSGVAVNAGPIFFIGSCGSAVASLATMIWKVKLSDVGICWWWFKNGCWITGGGITLGLLGEYLAQLFGLYETADSVVEGSKSMKDL</sequence>
<dbReference type="HOGENOM" id="CLU_034879_2_1_1"/>
<evidence type="ECO:0000256" key="9">
    <source>
        <dbReference type="ARBA" id="ARBA00052313"/>
    </source>
</evidence>
<evidence type="ECO:0000256" key="4">
    <source>
        <dbReference type="ARBA" id="ARBA00005985"/>
    </source>
</evidence>
<dbReference type="InterPro" id="IPR039653">
    <property type="entry name" value="Prenyltransferase"/>
</dbReference>
<dbReference type="Proteomes" id="UP000002059">
    <property type="component" value="Partially assembled WGS sequence"/>
</dbReference>
<dbReference type="PROSITE" id="PS00943">
    <property type="entry name" value="UBIA"/>
    <property type="match status" value="1"/>
</dbReference>
<evidence type="ECO:0000256" key="8">
    <source>
        <dbReference type="ARBA" id="ARBA00023136"/>
    </source>
</evidence>
<evidence type="ECO:0000256" key="11">
    <source>
        <dbReference type="HAMAP-Rule" id="MF_03189"/>
    </source>
</evidence>
<dbReference type="InterPro" id="IPR000537">
    <property type="entry name" value="UbiA_prenyltransferase"/>
</dbReference>
<organism evidence="13 14">
    <name type="scientific">Paracoccidioides lutzii (strain ATCC MYA-826 / Pb01)</name>
    <name type="common">Paracoccidioides brasiliensis</name>
    <dbReference type="NCBI Taxonomy" id="502779"/>
    <lineage>
        <taxon>Eukaryota</taxon>
        <taxon>Fungi</taxon>
        <taxon>Dikarya</taxon>
        <taxon>Ascomycota</taxon>
        <taxon>Pezizomycotina</taxon>
        <taxon>Eurotiomycetes</taxon>
        <taxon>Eurotiomycetidae</taxon>
        <taxon>Onygenales</taxon>
        <taxon>Ajellomycetaceae</taxon>
        <taxon>Paracoccidioides</taxon>
    </lineage>
</organism>
<dbReference type="Gene3D" id="1.10.357.140">
    <property type="entry name" value="UbiA prenyltransferase"/>
    <property type="match status" value="1"/>
</dbReference>
<protein>
    <recommendedName>
        <fullName evidence="11">4-hydroxybenzoate polyprenyltransferase, mitochondrial</fullName>
        <shortName evidence="11">4-HB polyprenyltransferase</shortName>
        <ecNumber evidence="11">2.5.1.39</ecNumber>
    </recommendedName>
    <alternativeName>
        <fullName evidence="11">Para-hydroxybenzoate--polyprenyltransferase</fullName>
        <shortName evidence="11">PHB:PPT</shortName>
        <shortName evidence="11">PHB:polyprenyltransferase</shortName>
    </alternativeName>
</protein>
<dbReference type="OMA" id="WCMIYDT"/>
<evidence type="ECO:0000256" key="10">
    <source>
        <dbReference type="ARBA" id="ARBA00058997"/>
    </source>
</evidence>
<dbReference type="STRING" id="502779.C1H9P8"/>
<keyword evidence="8 11" id="KW-0472">Membrane</keyword>
<keyword evidence="5 11" id="KW-0808">Transferase</keyword>
<dbReference type="eggNOG" id="KOG1381">
    <property type="taxonomic scope" value="Eukaryota"/>
</dbReference>
<dbReference type="GO" id="GO:0016114">
    <property type="term" value="P:terpenoid biosynthetic process"/>
    <property type="evidence" value="ECO:0007669"/>
    <property type="project" value="UniProtKB-UniPathway"/>
</dbReference>
<keyword evidence="11" id="KW-0414">Isoprene biosynthesis</keyword>
<dbReference type="PANTHER" id="PTHR11048:SF28">
    <property type="entry name" value="4-HYDROXYBENZOATE POLYPRENYLTRANSFERASE, MITOCHONDRIAL"/>
    <property type="match status" value="1"/>
</dbReference>
<dbReference type="OrthoDB" id="18170at2759"/>
<dbReference type="GO" id="GO:0005743">
    <property type="term" value="C:mitochondrial inner membrane"/>
    <property type="evidence" value="ECO:0007669"/>
    <property type="project" value="UniProtKB-SubCell"/>
</dbReference>
<keyword evidence="11" id="KW-0831">Ubiquinone biosynthesis</keyword>
<gene>
    <name evidence="13" type="ORF">PAAG_07489</name>
</gene>
<dbReference type="Pfam" id="PF01040">
    <property type="entry name" value="UbiA"/>
    <property type="match status" value="1"/>
</dbReference>
<dbReference type="CDD" id="cd13959">
    <property type="entry name" value="PT_UbiA_COQ2"/>
    <property type="match status" value="1"/>
</dbReference>
<dbReference type="Gene3D" id="1.20.120.1780">
    <property type="entry name" value="UbiA prenyltransferase"/>
    <property type="match status" value="1"/>
</dbReference>
<dbReference type="GO" id="GO:0006744">
    <property type="term" value="P:ubiquinone biosynthetic process"/>
    <property type="evidence" value="ECO:0007669"/>
    <property type="project" value="UniProtKB-UniRule"/>
</dbReference>
<dbReference type="VEuPathDB" id="FungiDB:PAAG_07489"/>
<dbReference type="UniPathway" id="UPA00213"/>
<dbReference type="InterPro" id="IPR030470">
    <property type="entry name" value="UbiA_prenylTrfase_CS"/>
</dbReference>
<proteinExistence type="inferred from homology"/>
<feature type="transmembrane region" description="Helical" evidence="11">
    <location>
        <begin position="286"/>
        <end position="306"/>
    </location>
</feature>
<feature type="transmembrane region" description="Helical" evidence="11">
    <location>
        <begin position="336"/>
        <end position="355"/>
    </location>
</feature>
<keyword evidence="11" id="KW-0999">Mitochondrion inner membrane</keyword>
<dbReference type="KEGG" id="pbl:PAAG_07489"/>
<evidence type="ECO:0000256" key="6">
    <source>
        <dbReference type="ARBA" id="ARBA00022692"/>
    </source>
</evidence>
<dbReference type="HAMAP" id="MF_01635">
    <property type="entry name" value="UbiA"/>
    <property type="match status" value="1"/>
</dbReference>